<keyword evidence="2 6" id="KW-0812">Transmembrane</keyword>
<reference evidence="8 9" key="1">
    <citation type="journal article" date="2016" name="Nat. Commun.">
        <title>Ectomycorrhizal ecology is imprinted in the genome of the dominant symbiotic fungus Cenococcum geophilum.</title>
        <authorList>
            <consortium name="DOE Joint Genome Institute"/>
            <person name="Peter M."/>
            <person name="Kohler A."/>
            <person name="Ohm R.A."/>
            <person name="Kuo A."/>
            <person name="Krutzmann J."/>
            <person name="Morin E."/>
            <person name="Arend M."/>
            <person name="Barry K.W."/>
            <person name="Binder M."/>
            <person name="Choi C."/>
            <person name="Clum A."/>
            <person name="Copeland A."/>
            <person name="Grisel N."/>
            <person name="Haridas S."/>
            <person name="Kipfer T."/>
            <person name="LaButti K."/>
            <person name="Lindquist E."/>
            <person name="Lipzen A."/>
            <person name="Maire R."/>
            <person name="Meier B."/>
            <person name="Mihaltcheva S."/>
            <person name="Molinier V."/>
            <person name="Murat C."/>
            <person name="Poggeler S."/>
            <person name="Quandt C.A."/>
            <person name="Sperisen C."/>
            <person name="Tritt A."/>
            <person name="Tisserant E."/>
            <person name="Crous P.W."/>
            <person name="Henrissat B."/>
            <person name="Nehls U."/>
            <person name="Egli S."/>
            <person name="Spatafora J.W."/>
            <person name="Grigoriev I.V."/>
            <person name="Martin F.M."/>
        </authorList>
    </citation>
    <scope>NUCLEOTIDE SEQUENCE [LARGE SCALE GENOMIC DNA]</scope>
    <source>
        <strain evidence="8 9">CBS 459.81</strain>
    </source>
</reference>
<evidence type="ECO:0000256" key="4">
    <source>
        <dbReference type="ARBA" id="ARBA00023136"/>
    </source>
</evidence>
<evidence type="ECO:0000256" key="5">
    <source>
        <dbReference type="SAM" id="MobiDB-lite"/>
    </source>
</evidence>
<dbReference type="AlphaFoldDB" id="A0A8E2E9C1"/>
<feature type="transmembrane region" description="Helical" evidence="6">
    <location>
        <begin position="46"/>
        <end position="64"/>
    </location>
</feature>
<gene>
    <name evidence="8" type="ORF">K432DRAFT_382870</name>
</gene>
<feature type="transmembrane region" description="Helical" evidence="6">
    <location>
        <begin position="139"/>
        <end position="161"/>
    </location>
</feature>
<evidence type="ECO:0000256" key="2">
    <source>
        <dbReference type="ARBA" id="ARBA00022692"/>
    </source>
</evidence>
<feature type="region of interest" description="Disordered" evidence="5">
    <location>
        <begin position="197"/>
        <end position="302"/>
    </location>
</feature>
<comment type="subcellular location">
    <subcellularLocation>
        <location evidence="1">Membrane</location>
        <topology evidence="1">Multi-pass membrane protein</topology>
    </subcellularLocation>
</comment>
<keyword evidence="3 6" id="KW-1133">Transmembrane helix</keyword>
<dbReference type="Proteomes" id="UP000250266">
    <property type="component" value="Unassembled WGS sequence"/>
</dbReference>
<dbReference type="PANTHER" id="PTHR37451">
    <property type="entry name" value="MARVEL DOMAIN"/>
    <property type="match status" value="1"/>
</dbReference>
<dbReference type="OrthoDB" id="5284712at2759"/>
<evidence type="ECO:0000259" key="7">
    <source>
        <dbReference type="Pfam" id="PF01284"/>
    </source>
</evidence>
<dbReference type="Pfam" id="PF01284">
    <property type="entry name" value="MARVEL"/>
    <property type="match status" value="1"/>
</dbReference>
<evidence type="ECO:0000256" key="3">
    <source>
        <dbReference type="ARBA" id="ARBA00022989"/>
    </source>
</evidence>
<feature type="compositionally biased region" description="Basic and acidic residues" evidence="5">
    <location>
        <begin position="197"/>
        <end position="220"/>
    </location>
</feature>
<sequence>MKIPQSYIQKCKVVAHVFQGLLIFIAGCITLSIFTKDGVTGGASKWFFALCFLTIPALIYLVMVPMWSRAQKFANAYAFIAVDALYTLFWFSAFISIALWNSQGIRQGAKDKHIDENSGNCTTFAYGPEDKCKLSRATFGFGVLIWLLFMITTFISSYYLIKFRKDGVLPYISTKSYNPSGGDHSLEANKDNAWSADTHDIDHLHRESDDDDTRTERGGNQEEDEYALLHSTDTDEGRHPGRPLSWGEDRRYSAQAPAPPYAEYEQHQTNALSPGGYEEYRRPGVGLQGQGNYSFSGGDVHR</sequence>
<feature type="domain" description="MARVEL" evidence="7">
    <location>
        <begin position="21"/>
        <end position="154"/>
    </location>
</feature>
<feature type="transmembrane region" description="Helical" evidence="6">
    <location>
        <begin position="76"/>
        <end position="100"/>
    </location>
</feature>
<feature type="transmembrane region" description="Helical" evidence="6">
    <location>
        <begin position="12"/>
        <end position="34"/>
    </location>
</feature>
<name>A0A8E2E9C1_9PEZI</name>
<keyword evidence="9" id="KW-1185">Reference proteome</keyword>
<evidence type="ECO:0000256" key="1">
    <source>
        <dbReference type="ARBA" id="ARBA00004141"/>
    </source>
</evidence>
<proteinExistence type="predicted"/>
<dbReference type="GO" id="GO:0016020">
    <property type="term" value="C:membrane"/>
    <property type="evidence" value="ECO:0007669"/>
    <property type="project" value="UniProtKB-SubCell"/>
</dbReference>
<keyword evidence="4 6" id="KW-0472">Membrane</keyword>
<protein>
    <recommendedName>
        <fullName evidence="7">MARVEL domain-containing protein</fullName>
    </recommendedName>
</protein>
<evidence type="ECO:0000313" key="8">
    <source>
        <dbReference type="EMBL" id="OCK79680.1"/>
    </source>
</evidence>
<evidence type="ECO:0000256" key="6">
    <source>
        <dbReference type="SAM" id="Phobius"/>
    </source>
</evidence>
<dbReference type="InterPro" id="IPR008253">
    <property type="entry name" value="Marvel"/>
</dbReference>
<evidence type="ECO:0000313" key="9">
    <source>
        <dbReference type="Proteomes" id="UP000250266"/>
    </source>
</evidence>
<dbReference type="PROSITE" id="PS51257">
    <property type="entry name" value="PROKAR_LIPOPROTEIN"/>
    <property type="match status" value="1"/>
</dbReference>
<dbReference type="PANTHER" id="PTHR37451:SF3">
    <property type="entry name" value="MARVEL DOMAIN-CONTAINING PROTEIN"/>
    <property type="match status" value="1"/>
</dbReference>
<dbReference type="EMBL" id="KV744993">
    <property type="protein sequence ID" value="OCK79680.1"/>
    <property type="molecule type" value="Genomic_DNA"/>
</dbReference>
<accession>A0A8E2E9C1</accession>
<organism evidence="8 9">
    <name type="scientific">Lepidopterella palustris CBS 459.81</name>
    <dbReference type="NCBI Taxonomy" id="1314670"/>
    <lineage>
        <taxon>Eukaryota</taxon>
        <taxon>Fungi</taxon>
        <taxon>Dikarya</taxon>
        <taxon>Ascomycota</taxon>
        <taxon>Pezizomycotina</taxon>
        <taxon>Dothideomycetes</taxon>
        <taxon>Pleosporomycetidae</taxon>
        <taxon>Mytilinidiales</taxon>
        <taxon>Argynnaceae</taxon>
        <taxon>Lepidopterella</taxon>
    </lineage>
</organism>